<evidence type="ECO:0000256" key="2">
    <source>
        <dbReference type="ARBA" id="ARBA00022801"/>
    </source>
</evidence>
<dbReference type="AlphaFoldDB" id="A0A1B6CZE1"/>
<evidence type="ECO:0000313" key="13">
    <source>
        <dbReference type="EMBL" id="JAS18764.1"/>
    </source>
</evidence>
<feature type="chain" id="PRO_5008580792" description="Alpha-N-acetylglucosaminidase" evidence="9">
    <location>
        <begin position="23"/>
        <end position="747"/>
    </location>
</feature>
<dbReference type="Gene3D" id="3.30.379.10">
    <property type="entry name" value="Chitobiase/beta-hexosaminidase domain 2-like"/>
    <property type="match status" value="1"/>
</dbReference>
<evidence type="ECO:0000259" key="10">
    <source>
        <dbReference type="Pfam" id="PF05089"/>
    </source>
</evidence>
<proteinExistence type="inferred from homology"/>
<sequence>MMYFIQTNLFIIFVLLIDRSQSYGFYKNLDNVKVKTRPVIQQHAVKDLVERLLGEKSSYFDVKVQSVTDSSQKDYFKITKYESNNTVQIIGSSGVAVAWGFHHYLKYYCKCHVSWEADQLNLPEILPAVNLSIVANDRFRYYQNVCTSSYSFVWWNWERWERELDWMALNGFNLALAFVGQEEIWRRVYTKLNLTQEEIDEHFTGPAFFAWGRMGNIRGWGGPLSFQWHNKSLVLQNKILFRMRQLGIIPVLPAFSGYVPRAFKRIFPGSNMTLTGSWNNFNDSYCCPYLISPDEDLFQMVGEHFMREMISEFGTNHIYNCDTFNEIIPASGDLNYIAQIGKSVFASMVQVDPDAVWMLQGWMFGNSDFWDMNRTRALLTSVDIGRIIVLDLMAELNPQYKRYDSFFGQPFIWCMLHNFGGTLGMHGTAKRVNENVFLARNMENSTLVGTGIAPEGINQNYIIYDLMNEMAWRTESANLTHWFTNYTIRRYGKYSTHMDRAWQYLKDSVYNYSSDIQEHGKYILVRVPSLRLTPDVWYDTELVFKAWAELHKAISSNDNLTTTKTFLHDCVDISRQALQLKLDIVYSKVVSDFRNKDLQQLLNSTNIFLWILSDLETLLGTNKAFLLSQWLNSAKNAASSDTEKELFEMIARNQITLWGPNGEIKDYANKQWSGLVATYYYPRWDMFFSMLKNSLLTKQPYNQSAARQAFFKYVEQPFTTNRDSFPPYPLGNTIKISQEIYHRWNYL</sequence>
<evidence type="ECO:0000256" key="9">
    <source>
        <dbReference type="SAM" id="SignalP"/>
    </source>
</evidence>
<accession>A0A1B6CZE1</accession>
<dbReference type="Pfam" id="PF12972">
    <property type="entry name" value="NAGLU_C"/>
    <property type="match status" value="1"/>
</dbReference>
<dbReference type="PANTHER" id="PTHR12872:SF1">
    <property type="entry name" value="ALPHA-N-ACETYLGLUCOSAMINIDASE"/>
    <property type="match status" value="1"/>
</dbReference>
<keyword evidence="3" id="KW-0325">Glycoprotein</keyword>
<gene>
    <name evidence="13" type="ORF">g.10574</name>
</gene>
<dbReference type="Gene3D" id="1.20.120.670">
    <property type="entry name" value="N-acetyl-b-d-glucoasminidase"/>
    <property type="match status" value="1"/>
</dbReference>
<evidence type="ECO:0000259" key="11">
    <source>
        <dbReference type="Pfam" id="PF12971"/>
    </source>
</evidence>
<evidence type="ECO:0000256" key="5">
    <source>
        <dbReference type="ARBA" id="ARBA00052030"/>
    </source>
</evidence>
<dbReference type="Pfam" id="PF12971">
    <property type="entry name" value="NAGLU_N"/>
    <property type="match status" value="1"/>
</dbReference>
<keyword evidence="2" id="KW-0378">Hydrolase</keyword>
<dbReference type="InterPro" id="IPR007781">
    <property type="entry name" value="NAGLU"/>
</dbReference>
<feature type="domain" description="Alpha-N-acetylglucosaminidase N-terminal" evidence="11">
    <location>
        <begin position="44"/>
        <end position="128"/>
    </location>
</feature>
<dbReference type="GO" id="GO:0004561">
    <property type="term" value="F:alpha-N-acetylglucosaminidase activity"/>
    <property type="evidence" value="ECO:0007669"/>
    <property type="project" value="UniProtKB-EC"/>
</dbReference>
<dbReference type="EC" id="3.2.1.50" evidence="7"/>
<evidence type="ECO:0000256" key="1">
    <source>
        <dbReference type="ARBA" id="ARBA00022729"/>
    </source>
</evidence>
<evidence type="ECO:0000259" key="12">
    <source>
        <dbReference type="Pfam" id="PF12972"/>
    </source>
</evidence>
<comment type="similarity">
    <text evidence="6">Belongs to the glycosyl hydrolase 89 family.</text>
</comment>
<reference evidence="13" key="1">
    <citation type="submission" date="2015-12" db="EMBL/GenBank/DDBJ databases">
        <title>De novo transcriptome assembly of four potential Pierce s Disease insect vectors from Arizona vineyards.</title>
        <authorList>
            <person name="Tassone E.E."/>
        </authorList>
    </citation>
    <scope>NUCLEOTIDE SEQUENCE</scope>
</reference>
<feature type="domain" description="Alpha-N-acetylglucosaminidase tim-barrel" evidence="10">
    <location>
        <begin position="140"/>
        <end position="473"/>
    </location>
</feature>
<protein>
    <recommendedName>
        <fullName evidence="8">Alpha-N-acetylglucosaminidase</fullName>
        <ecNumber evidence="7">3.2.1.50</ecNumber>
    </recommendedName>
</protein>
<dbReference type="InterPro" id="IPR024240">
    <property type="entry name" value="NAGLU_N"/>
</dbReference>
<dbReference type="InterPro" id="IPR024733">
    <property type="entry name" value="NAGLU_tim-barrel"/>
</dbReference>
<dbReference type="InterPro" id="IPR029018">
    <property type="entry name" value="Hex-like_dom2"/>
</dbReference>
<name>A0A1B6CZE1_9HEMI</name>
<dbReference type="InterPro" id="IPR024732">
    <property type="entry name" value="NAGLU_C"/>
</dbReference>
<evidence type="ECO:0000256" key="4">
    <source>
        <dbReference type="ARBA" id="ARBA00023295"/>
    </source>
</evidence>
<evidence type="ECO:0000256" key="6">
    <source>
        <dbReference type="ARBA" id="ARBA00060996"/>
    </source>
</evidence>
<evidence type="ECO:0000256" key="3">
    <source>
        <dbReference type="ARBA" id="ARBA00023180"/>
    </source>
</evidence>
<evidence type="ECO:0000256" key="8">
    <source>
        <dbReference type="ARBA" id="ARBA00072202"/>
    </source>
</evidence>
<dbReference type="FunFam" id="3.20.20.80:FF:000107">
    <property type="entry name" value="Alpha-N-acetylglucosaminidase family"/>
    <property type="match status" value="1"/>
</dbReference>
<dbReference type="EMBL" id="GEDC01018534">
    <property type="protein sequence ID" value="JAS18764.1"/>
    <property type="molecule type" value="Transcribed_RNA"/>
</dbReference>
<dbReference type="Pfam" id="PF05089">
    <property type="entry name" value="NAGLU"/>
    <property type="match status" value="1"/>
</dbReference>
<dbReference type="PANTHER" id="PTHR12872">
    <property type="entry name" value="ALPHA-N-ACETYLGLUCOSAMINIDASE"/>
    <property type="match status" value="1"/>
</dbReference>
<feature type="domain" description="Alpha-N-acetylglucosaminidase C-terminal" evidence="12">
    <location>
        <begin position="482"/>
        <end position="742"/>
    </location>
</feature>
<dbReference type="GO" id="GO:0048731">
    <property type="term" value="P:system development"/>
    <property type="evidence" value="ECO:0007669"/>
    <property type="project" value="UniProtKB-ARBA"/>
</dbReference>
<evidence type="ECO:0000256" key="7">
    <source>
        <dbReference type="ARBA" id="ARBA00066522"/>
    </source>
</evidence>
<dbReference type="Gene3D" id="3.20.20.80">
    <property type="entry name" value="Glycosidases"/>
    <property type="match status" value="1"/>
</dbReference>
<comment type="catalytic activity">
    <reaction evidence="5">
        <text>Hydrolysis of terminal non-reducing N-acetyl-D-glucosamine residues in N-acetyl-alpha-D-glucosaminides.</text>
        <dbReference type="EC" id="3.2.1.50"/>
    </reaction>
</comment>
<keyword evidence="1 9" id="KW-0732">Signal</keyword>
<feature type="signal peptide" evidence="9">
    <location>
        <begin position="1"/>
        <end position="22"/>
    </location>
</feature>
<organism evidence="13">
    <name type="scientific">Clastoptera arizonana</name>
    <name type="common">Arizona spittle bug</name>
    <dbReference type="NCBI Taxonomy" id="38151"/>
    <lineage>
        <taxon>Eukaryota</taxon>
        <taxon>Metazoa</taxon>
        <taxon>Ecdysozoa</taxon>
        <taxon>Arthropoda</taxon>
        <taxon>Hexapoda</taxon>
        <taxon>Insecta</taxon>
        <taxon>Pterygota</taxon>
        <taxon>Neoptera</taxon>
        <taxon>Paraneoptera</taxon>
        <taxon>Hemiptera</taxon>
        <taxon>Auchenorrhyncha</taxon>
        <taxon>Cercopoidea</taxon>
        <taxon>Clastopteridae</taxon>
        <taxon>Clastoptera</taxon>
    </lineage>
</organism>
<keyword evidence="4" id="KW-0326">Glycosidase</keyword>